<reference evidence="5 6" key="1">
    <citation type="submission" date="2021-04" db="EMBL/GenBank/DDBJ databases">
        <title>Chitinophaga sp. nov., isolated from the rhizosphere soil.</title>
        <authorList>
            <person name="He S."/>
        </authorList>
    </citation>
    <scope>NUCLEOTIDE SEQUENCE [LARGE SCALE GENOMIC DNA]</scope>
    <source>
        <strain evidence="5 6">2R12</strain>
    </source>
</reference>
<accession>A0ABS5J6T2</accession>
<dbReference type="PANTHER" id="PTHR47893:SF1">
    <property type="entry name" value="REGULATORY PROTEIN PCHR"/>
    <property type="match status" value="1"/>
</dbReference>
<dbReference type="Proteomes" id="UP000676386">
    <property type="component" value="Unassembled WGS sequence"/>
</dbReference>
<dbReference type="RefSeq" id="WP_211976072.1">
    <property type="nucleotide sequence ID" value="NZ_CBFHAM010000025.1"/>
</dbReference>
<dbReference type="InterPro" id="IPR018060">
    <property type="entry name" value="HTH_AraC"/>
</dbReference>
<dbReference type="PROSITE" id="PS01124">
    <property type="entry name" value="HTH_ARAC_FAMILY_2"/>
    <property type="match status" value="1"/>
</dbReference>
<keyword evidence="1" id="KW-0805">Transcription regulation</keyword>
<dbReference type="SMART" id="SM00342">
    <property type="entry name" value="HTH_ARAC"/>
    <property type="match status" value="1"/>
</dbReference>
<keyword evidence="6" id="KW-1185">Reference proteome</keyword>
<dbReference type="Pfam" id="PF12833">
    <property type="entry name" value="HTH_18"/>
    <property type="match status" value="1"/>
</dbReference>
<evidence type="ECO:0000256" key="2">
    <source>
        <dbReference type="ARBA" id="ARBA00023125"/>
    </source>
</evidence>
<dbReference type="EMBL" id="JAGTXB010000018">
    <property type="protein sequence ID" value="MBS0030933.1"/>
    <property type="molecule type" value="Genomic_DNA"/>
</dbReference>
<keyword evidence="2" id="KW-0238">DNA-binding</keyword>
<evidence type="ECO:0000313" key="6">
    <source>
        <dbReference type="Proteomes" id="UP000676386"/>
    </source>
</evidence>
<dbReference type="SUPFAM" id="SSF46689">
    <property type="entry name" value="Homeodomain-like"/>
    <property type="match status" value="2"/>
</dbReference>
<organism evidence="5 6">
    <name type="scientific">Chitinophaga hostae</name>
    <dbReference type="NCBI Taxonomy" id="2831022"/>
    <lineage>
        <taxon>Bacteria</taxon>
        <taxon>Pseudomonadati</taxon>
        <taxon>Bacteroidota</taxon>
        <taxon>Chitinophagia</taxon>
        <taxon>Chitinophagales</taxon>
        <taxon>Chitinophagaceae</taxon>
        <taxon>Chitinophaga</taxon>
    </lineage>
</organism>
<feature type="domain" description="HTH araC/xylS-type" evidence="4">
    <location>
        <begin position="233"/>
        <end position="330"/>
    </location>
</feature>
<dbReference type="PANTHER" id="PTHR47893">
    <property type="entry name" value="REGULATORY PROTEIN PCHR"/>
    <property type="match status" value="1"/>
</dbReference>
<dbReference type="Gene3D" id="1.10.10.60">
    <property type="entry name" value="Homeodomain-like"/>
    <property type="match status" value="1"/>
</dbReference>
<dbReference type="InterPro" id="IPR009057">
    <property type="entry name" value="Homeodomain-like_sf"/>
</dbReference>
<proteinExistence type="predicted"/>
<comment type="caution">
    <text evidence="5">The sequence shown here is derived from an EMBL/GenBank/DDBJ whole genome shotgun (WGS) entry which is preliminary data.</text>
</comment>
<evidence type="ECO:0000259" key="4">
    <source>
        <dbReference type="PROSITE" id="PS01124"/>
    </source>
</evidence>
<dbReference type="InterPro" id="IPR020449">
    <property type="entry name" value="Tscrpt_reg_AraC-type_HTH"/>
</dbReference>
<evidence type="ECO:0000256" key="3">
    <source>
        <dbReference type="ARBA" id="ARBA00023163"/>
    </source>
</evidence>
<dbReference type="PRINTS" id="PR00032">
    <property type="entry name" value="HTHARAC"/>
</dbReference>
<protein>
    <submittedName>
        <fullName evidence="5">Helix-turn-helix transcriptional regulator</fullName>
    </submittedName>
</protein>
<name>A0ABS5J6T2_9BACT</name>
<dbReference type="PROSITE" id="PS00041">
    <property type="entry name" value="HTH_ARAC_FAMILY_1"/>
    <property type="match status" value="1"/>
</dbReference>
<dbReference type="InterPro" id="IPR018062">
    <property type="entry name" value="HTH_AraC-typ_CS"/>
</dbReference>
<keyword evidence="3" id="KW-0804">Transcription</keyword>
<sequence length="330" mass="37559">MGMMVQDRDKVWRDLTLPFPMDEAGAGRPLVQERREKVSFDFGDIELVQICLPDIFIVYGDLRLQERHFRIRSMAGEDVIELNFALNGTGTVNNLVSGARYDFQPNLHNIIYIPEFDGDAAYQSADPYQFFEVHFSRPYFMELVKNTGRVLSGFAEKVDRKQEANVGKESLQVTFAMHRCIRDIMDCRFSGGLKRLFLQAKCVELLTLQAEAFERGNPGKTALTTARDKDCIIYAREYLAAHITEPPTLQELAAISGTNTFKLKNGFKELFNNTVFGYLNDMRLDQARTLLQEGVPVKDVADRTGYSSVQHFSTSFRKKFSVPPGKFTQS</sequence>
<gene>
    <name evidence="5" type="ORF">KE626_26645</name>
</gene>
<evidence type="ECO:0000256" key="1">
    <source>
        <dbReference type="ARBA" id="ARBA00023015"/>
    </source>
</evidence>
<evidence type="ECO:0000313" key="5">
    <source>
        <dbReference type="EMBL" id="MBS0030933.1"/>
    </source>
</evidence>
<dbReference type="InterPro" id="IPR053142">
    <property type="entry name" value="PchR_regulatory_protein"/>
</dbReference>